<keyword evidence="5" id="KW-1185">Reference proteome</keyword>
<dbReference type="Gene3D" id="3.30.428.70">
    <property type="match status" value="1"/>
</dbReference>
<reference evidence="4 5" key="1">
    <citation type="journal article" date="2019" name="Sci. Rep.">
        <title>Nanopore sequencing improves the draft genome of the human pathogenic amoeba Naegleria fowleri.</title>
        <authorList>
            <person name="Liechti N."/>
            <person name="Schurch N."/>
            <person name="Bruggmann R."/>
            <person name="Wittwer M."/>
        </authorList>
    </citation>
    <scope>NUCLEOTIDE SEQUENCE [LARGE SCALE GENOMIC DNA]</scope>
    <source>
        <strain evidence="4 5">ATCC 30894</strain>
    </source>
</reference>
<organism evidence="4 5">
    <name type="scientific">Naegleria fowleri</name>
    <name type="common">Brain eating amoeba</name>
    <dbReference type="NCBI Taxonomy" id="5763"/>
    <lineage>
        <taxon>Eukaryota</taxon>
        <taxon>Discoba</taxon>
        <taxon>Heterolobosea</taxon>
        <taxon>Tetramitia</taxon>
        <taxon>Eutetramitia</taxon>
        <taxon>Vahlkampfiidae</taxon>
        <taxon>Naegleria</taxon>
    </lineage>
</organism>
<dbReference type="GO" id="GO:0005524">
    <property type="term" value="F:ATP binding"/>
    <property type="evidence" value="ECO:0007669"/>
    <property type="project" value="InterPro"/>
</dbReference>
<name>A0A6A5C6U7_NAEFO</name>
<dbReference type="InterPro" id="IPR019200">
    <property type="entry name" value="ATP_adenylylTrfase_C"/>
</dbReference>
<proteinExistence type="predicted"/>
<evidence type="ECO:0000259" key="3">
    <source>
        <dbReference type="Pfam" id="PF19327"/>
    </source>
</evidence>
<dbReference type="InterPro" id="IPR009163">
    <property type="entry name" value="Ap4A_phos1/2"/>
</dbReference>
<dbReference type="OMA" id="DPFENPP"/>
<dbReference type="InterPro" id="IPR036265">
    <property type="entry name" value="HIT-like_sf"/>
</dbReference>
<dbReference type="AlphaFoldDB" id="A0A6A5C6U7"/>
<dbReference type="GO" id="GO:0009117">
    <property type="term" value="P:nucleotide metabolic process"/>
    <property type="evidence" value="ECO:0007669"/>
    <property type="project" value="InterPro"/>
</dbReference>
<comment type="caution">
    <text evidence="4">The sequence shown here is derived from an EMBL/GenBank/DDBJ whole genome shotgun (WGS) entry which is preliminary data.</text>
</comment>
<evidence type="ECO:0000313" key="5">
    <source>
        <dbReference type="Proteomes" id="UP000444721"/>
    </source>
</evidence>
<dbReference type="Proteomes" id="UP000444721">
    <property type="component" value="Unassembled WGS sequence"/>
</dbReference>
<dbReference type="InterPro" id="IPR043171">
    <property type="entry name" value="Ap4A_phos1/2-like"/>
</dbReference>
<dbReference type="Pfam" id="PF09830">
    <property type="entry name" value="ATP_transf"/>
    <property type="match status" value="1"/>
</dbReference>
<dbReference type="GeneID" id="68120022"/>
<dbReference type="PANTHER" id="PTHR38420:SF1">
    <property type="entry name" value="PUTATIVE (AFU_ORTHOLOGUE AFUA_5G14690)-RELATED"/>
    <property type="match status" value="1"/>
</dbReference>
<evidence type="ECO:0000256" key="1">
    <source>
        <dbReference type="SAM" id="MobiDB-lite"/>
    </source>
</evidence>
<dbReference type="VEuPathDB" id="AmoebaDB:NF0051530"/>
<dbReference type="PANTHER" id="PTHR38420">
    <property type="entry name" value="AP-4-A PHOSPHORYLASE II"/>
    <property type="match status" value="1"/>
</dbReference>
<gene>
    <name evidence="4" type="ORF">FDP41_012807</name>
</gene>
<protein>
    <submittedName>
        <fullName evidence="4">Uncharacterized protein</fullName>
    </submittedName>
</protein>
<evidence type="ECO:0000259" key="2">
    <source>
        <dbReference type="Pfam" id="PF09830"/>
    </source>
</evidence>
<feature type="domain" description="Ap4A phosphorylase 1/2 N-terminal" evidence="3">
    <location>
        <begin position="8"/>
        <end position="184"/>
    </location>
</feature>
<feature type="domain" description="ATP adenylyltransferase C-terminal" evidence="2">
    <location>
        <begin position="231"/>
        <end position="357"/>
    </location>
</feature>
<dbReference type="Pfam" id="PF19327">
    <property type="entry name" value="Ap4A_phos_N"/>
    <property type="match status" value="1"/>
</dbReference>
<dbReference type="RefSeq" id="XP_044565732.1">
    <property type="nucleotide sequence ID" value="XM_044703367.1"/>
</dbReference>
<dbReference type="VEuPathDB" id="AmoebaDB:FDP41_012807"/>
<dbReference type="EMBL" id="VFQX01000016">
    <property type="protein sequence ID" value="KAF0981019.1"/>
    <property type="molecule type" value="Genomic_DNA"/>
</dbReference>
<dbReference type="SUPFAM" id="SSF54197">
    <property type="entry name" value="HIT-like"/>
    <property type="match status" value="1"/>
</dbReference>
<evidence type="ECO:0000313" key="4">
    <source>
        <dbReference type="EMBL" id="KAF0981019.1"/>
    </source>
</evidence>
<accession>A0A6A5C6U7</accession>
<feature type="compositionally biased region" description="Basic and acidic residues" evidence="1">
    <location>
        <begin position="65"/>
        <end position="82"/>
    </location>
</feature>
<feature type="region of interest" description="Disordered" evidence="1">
    <location>
        <begin position="65"/>
        <end position="92"/>
    </location>
</feature>
<sequence>MIVSPSSASSLVKRIYEISARAKQLKTLLPVSTKIVDYELNGLMYQIRIAIGGYLKTSNLEKEIEKEQEAEEKHVPIPKQEEAPLTQDPFRPTDRTLEVTSVEPYHTILLNKFMVIPEHLLIITNEFMPQTEHLSMHDFKSIVKTFNQLHEGNPDADDYICFYNRGLYSGASQPHKHIQIIPRRERNEATLEWTTIENFPLPKQFDIHVSKYPSTVTNFKDFTFLHQIRCVKHCFDSNKDEAAIVESLYEVYESMLKDLEIHEDRKVNDSEERVLKVQCLAGEIYDISLCPKRYPSYNLLFSKKWMLLVPRRNENYMGISCNSLAFLHGFFCKTDAHWEHLKSEIKIPKLLEYVTFPSHHDHATSK</sequence>
<dbReference type="GO" id="GO:0003877">
    <property type="term" value="F:ATP:ADP adenylyltransferase activity"/>
    <property type="evidence" value="ECO:0007669"/>
    <property type="project" value="InterPro"/>
</dbReference>
<dbReference type="InterPro" id="IPR045759">
    <property type="entry name" value="Ap4A_phos1/2_N"/>
</dbReference>
<dbReference type="VEuPathDB" id="AmoebaDB:NfTy_080250"/>
<dbReference type="OrthoDB" id="10267950at2759"/>